<sequence length="104" mass="11935">MRSRYSAYVVGAVDYVVATTDPEGPLARDDRDVWAEEIRAFSVRTRFEKLEVREVAQIDEEHAEVLFFARLSRDGEDVSFGERSRFVRRNGRWLYVCGEVAGSG</sequence>
<evidence type="ECO:0000313" key="3">
    <source>
        <dbReference type="Proteomes" id="UP000238823"/>
    </source>
</evidence>
<evidence type="ECO:0000313" key="2">
    <source>
        <dbReference type="EMBL" id="PRQ08064.1"/>
    </source>
</evidence>
<dbReference type="InterPro" id="IPR032710">
    <property type="entry name" value="NTF2-like_dom_sf"/>
</dbReference>
<dbReference type="Pfam" id="PF17775">
    <property type="entry name" value="YchJ_M-like"/>
    <property type="match status" value="1"/>
</dbReference>
<reference evidence="2 3" key="1">
    <citation type="submission" date="2018-03" db="EMBL/GenBank/DDBJ databases">
        <title>Draft Genome Sequences of the Obligatory Marine Myxobacteria Enhygromyxa salina SWB007.</title>
        <authorList>
            <person name="Poehlein A."/>
            <person name="Moghaddam J.A."/>
            <person name="Harms H."/>
            <person name="Alanjari M."/>
            <person name="Koenig G.M."/>
            <person name="Daniel R."/>
            <person name="Schaeberle T.F."/>
        </authorList>
    </citation>
    <scope>NUCLEOTIDE SEQUENCE [LARGE SCALE GENOMIC DNA]</scope>
    <source>
        <strain evidence="2 3">SWB007</strain>
    </source>
</reference>
<feature type="domain" description="YchJ-like middle NTF2-like" evidence="1">
    <location>
        <begin position="1"/>
        <end position="98"/>
    </location>
</feature>
<comment type="caution">
    <text evidence="2">The sequence shown here is derived from an EMBL/GenBank/DDBJ whole genome shotgun (WGS) entry which is preliminary data.</text>
</comment>
<dbReference type="Proteomes" id="UP000238823">
    <property type="component" value="Unassembled WGS sequence"/>
</dbReference>
<dbReference type="AlphaFoldDB" id="A0A2S9YSI8"/>
<dbReference type="InterPro" id="IPR048469">
    <property type="entry name" value="YchJ-like_M"/>
</dbReference>
<organism evidence="2 3">
    <name type="scientific">Enhygromyxa salina</name>
    <dbReference type="NCBI Taxonomy" id="215803"/>
    <lineage>
        <taxon>Bacteria</taxon>
        <taxon>Pseudomonadati</taxon>
        <taxon>Myxococcota</taxon>
        <taxon>Polyangia</taxon>
        <taxon>Nannocystales</taxon>
        <taxon>Nannocystaceae</taxon>
        <taxon>Enhygromyxa</taxon>
    </lineage>
</organism>
<evidence type="ECO:0000259" key="1">
    <source>
        <dbReference type="Pfam" id="PF17775"/>
    </source>
</evidence>
<dbReference type="RefSeq" id="WP_244923774.1">
    <property type="nucleotide sequence ID" value="NZ_PVNL01000045.1"/>
</dbReference>
<dbReference type="EMBL" id="PVNL01000045">
    <property type="protein sequence ID" value="PRQ08064.1"/>
    <property type="molecule type" value="Genomic_DNA"/>
</dbReference>
<protein>
    <recommendedName>
        <fullName evidence="1">YchJ-like middle NTF2-like domain-containing protein</fullName>
    </recommendedName>
</protein>
<proteinExistence type="predicted"/>
<dbReference type="Gene3D" id="3.10.450.50">
    <property type="match status" value="1"/>
</dbReference>
<dbReference type="SUPFAM" id="SSF54427">
    <property type="entry name" value="NTF2-like"/>
    <property type="match status" value="1"/>
</dbReference>
<name>A0A2S9YSI8_9BACT</name>
<accession>A0A2S9YSI8</accession>
<gene>
    <name evidence="2" type="ORF">ENSA7_22180</name>
</gene>